<dbReference type="PANTHER" id="PTHR24061:SF506">
    <property type="entry name" value="G-PROTEIN COUPLED RECEPTOR FAMILY C GROUP 6 MEMBER A-LIKE PRECURSOR"/>
    <property type="match status" value="1"/>
</dbReference>
<evidence type="ECO:0000256" key="13">
    <source>
        <dbReference type="ARBA" id="ARBA00023170"/>
    </source>
</evidence>
<dbReference type="GO" id="GO:0005886">
    <property type="term" value="C:plasma membrane"/>
    <property type="evidence" value="ECO:0007669"/>
    <property type="project" value="UniProtKB-SubCell"/>
</dbReference>
<dbReference type="GeneTree" id="ENSGT00940000166171"/>
<feature type="transmembrane region" description="Helical" evidence="17">
    <location>
        <begin position="737"/>
        <end position="760"/>
    </location>
</feature>
<evidence type="ECO:0000313" key="21">
    <source>
        <dbReference type="Proteomes" id="UP000314983"/>
    </source>
</evidence>
<keyword evidence="12" id="KW-1015">Disulfide bond</keyword>
<evidence type="ECO:0000256" key="17">
    <source>
        <dbReference type="SAM" id="Phobius"/>
    </source>
</evidence>
<dbReference type="Pfam" id="PF07562">
    <property type="entry name" value="NCD3G"/>
    <property type="match status" value="1"/>
</dbReference>
<feature type="chain" id="PRO_5044226708" description="G-protein coupled receptor family C group 6 member A" evidence="18">
    <location>
        <begin position="20"/>
        <end position="880"/>
    </location>
</feature>
<dbReference type="Ensembl" id="ENSEEET00000010537.2">
    <property type="protein sequence ID" value="ENSEEEP00000010415.2"/>
    <property type="gene ID" value="ENSEEEG00000005263.2"/>
</dbReference>
<evidence type="ECO:0000256" key="12">
    <source>
        <dbReference type="ARBA" id="ARBA00023157"/>
    </source>
</evidence>
<feature type="transmembrane region" description="Helical" evidence="17">
    <location>
        <begin position="704"/>
        <end position="725"/>
    </location>
</feature>
<feature type="transmembrane region" description="Helical" evidence="17">
    <location>
        <begin position="657"/>
        <end position="678"/>
    </location>
</feature>
<sequence>MSLWMYVVALGPVLLVSLGTCCDYDVDKCGAWADGHIQIGILSSCYSKVESLYNREQPEIYNCSSFCLVSFVRMLAVIHTIETINNSSFLPGVHLGYYICDTCSDGSKAIQSTEHMLFENSMAPGACNLNWNPRVKVIIGARYSEISLIVARLLSLYMVPQISTSASAETLSDRLRYPAFLRTVPSDIHQTKALAKLMAHYGWDWVGMVHGDDDYGQSALHSFLTDVLNENICTAFKETLPHYLDDQNINIRIQEVANTIQTSNAKVVLLILKEELVKKLFTEIIHRNISRTWIASDSWSMSKDIAKMEGINKIGNIFGYSFITGPIPGFKEYLQKLSTPPGATNKFIQKYQQMDNKGNLTEAVDISIAYGDRLAVLSIAYALKKILDCNQTVCSGEKDFQPWKLLKELKNINFTVDNQTFYFNTSGNFVNGYDLINWVQNLSSGQRDFVVAGNYNLENKQFTLKEAIKWYNSNSMKPVSLCSEVCFPGTAKQLSKTQCCHNCTKCLEGTYSNDTSDCLPCENGTWSLIGWTYCKPKTELYWEWNGKHAIVVLTFVLAGFLLLFVNLIIYFLYRKSPVMKQAGGYIMLLIMLGLALSFGSLLLFIGKPNLHICRARQVLYGLGFSLTVSCILVKALRTYVAFLPRHRQHSMKKFYKPPVIITFGTLIQAHICIFWLIFDSPAMDTTDFPSAMEINFQCKEGSGIGFAFMLCYIAMLALICFVLAFRGRKVPHRFNETGHIILSMLIYLFVWVCFTPIYVAKIPERYSIQAAAILVSSYGIIFFHFVPKWYMALCKKKDEVTTEAYIAQACSTRSSIDSGIYHSTVMSLHSATVLQMASSQSTVNSGDTGVCNIGHTIHSMDKKFSNYQPITHRRYHRRSV</sequence>
<dbReference type="Pfam" id="PF01094">
    <property type="entry name" value="ANF_receptor"/>
    <property type="match status" value="1"/>
</dbReference>
<dbReference type="OMA" id="VYITNHE"/>
<comment type="subunit">
    <text evidence="3">Homodimer; disulfide-linked.</text>
</comment>
<feature type="transmembrane region" description="Helical" evidence="17">
    <location>
        <begin position="585"/>
        <end position="606"/>
    </location>
</feature>
<reference evidence="20" key="5">
    <citation type="submission" date="2025-09" db="UniProtKB">
        <authorList>
            <consortium name="Ensembl"/>
        </authorList>
    </citation>
    <scope>IDENTIFICATION</scope>
</reference>
<evidence type="ECO:0000256" key="2">
    <source>
        <dbReference type="ARBA" id="ARBA00007242"/>
    </source>
</evidence>
<organism evidence="20 21">
    <name type="scientific">Electrophorus electricus</name>
    <name type="common">Electric eel</name>
    <name type="synonym">Gymnotus electricus</name>
    <dbReference type="NCBI Taxonomy" id="8005"/>
    <lineage>
        <taxon>Eukaryota</taxon>
        <taxon>Metazoa</taxon>
        <taxon>Chordata</taxon>
        <taxon>Craniata</taxon>
        <taxon>Vertebrata</taxon>
        <taxon>Euteleostomi</taxon>
        <taxon>Actinopterygii</taxon>
        <taxon>Neopterygii</taxon>
        <taxon>Teleostei</taxon>
        <taxon>Ostariophysi</taxon>
        <taxon>Gymnotiformes</taxon>
        <taxon>Gymnotoidei</taxon>
        <taxon>Gymnotidae</taxon>
        <taxon>Electrophorus</taxon>
    </lineage>
</organism>
<dbReference type="Proteomes" id="UP000314983">
    <property type="component" value="Chromosome 13"/>
</dbReference>
<evidence type="ECO:0000256" key="6">
    <source>
        <dbReference type="ARBA" id="ARBA00022692"/>
    </source>
</evidence>
<evidence type="ECO:0000313" key="20">
    <source>
        <dbReference type="Ensembl" id="ENSEEEP00000010415.2"/>
    </source>
</evidence>
<dbReference type="InterPro" id="IPR017978">
    <property type="entry name" value="GPCR_3_C"/>
</dbReference>
<keyword evidence="13" id="KW-0675">Receptor</keyword>
<evidence type="ECO:0000256" key="15">
    <source>
        <dbReference type="ARBA" id="ARBA00023224"/>
    </source>
</evidence>
<evidence type="ECO:0000256" key="14">
    <source>
        <dbReference type="ARBA" id="ARBA00023180"/>
    </source>
</evidence>
<reference evidence="21" key="2">
    <citation type="journal article" date="2017" name="Sci. Adv.">
        <title>A tail of two voltages: Proteomic comparison of the three electric organs of the electric eel.</title>
        <authorList>
            <person name="Traeger L.L."/>
            <person name="Sabat G."/>
            <person name="Barrett-Wilt G.A."/>
            <person name="Wells G.B."/>
            <person name="Sussman M.R."/>
        </authorList>
    </citation>
    <scope>NUCLEOTIDE SEQUENCE [LARGE SCALE GENOMIC DNA]</scope>
</reference>
<dbReference type="GO" id="GO:0007608">
    <property type="term" value="P:sensory perception of smell"/>
    <property type="evidence" value="ECO:0007669"/>
    <property type="project" value="UniProtKB-KW"/>
</dbReference>
<comment type="subcellular location">
    <subcellularLocation>
        <location evidence="1">Cell membrane</location>
        <topology evidence="1">Multi-pass membrane protein</topology>
    </subcellularLocation>
</comment>
<name>A0A4W4EHA8_ELEEL</name>
<evidence type="ECO:0000256" key="11">
    <source>
        <dbReference type="ARBA" id="ARBA00023136"/>
    </source>
</evidence>
<dbReference type="InterPro" id="IPR000337">
    <property type="entry name" value="GPCR_3"/>
</dbReference>
<dbReference type="PRINTS" id="PR00248">
    <property type="entry name" value="GPCRMGR"/>
</dbReference>
<comment type="similarity">
    <text evidence="2">Belongs to the G-protein coupled receptor 3 family.</text>
</comment>
<evidence type="ECO:0000256" key="3">
    <source>
        <dbReference type="ARBA" id="ARBA00011748"/>
    </source>
</evidence>
<keyword evidence="10" id="KW-0297">G-protein coupled receptor</keyword>
<dbReference type="InterPro" id="IPR001828">
    <property type="entry name" value="ANF_lig-bd_rcpt"/>
</dbReference>
<dbReference type="Gene3D" id="3.40.50.2300">
    <property type="match status" value="2"/>
</dbReference>
<evidence type="ECO:0000256" key="16">
    <source>
        <dbReference type="ARBA" id="ARBA00039774"/>
    </source>
</evidence>
<reference evidence="20" key="3">
    <citation type="submission" date="2020-05" db="EMBL/GenBank/DDBJ databases">
        <title>Electrophorus electricus (electric eel) genome, fEleEle1, primary haplotype.</title>
        <authorList>
            <person name="Myers G."/>
            <person name="Meyer A."/>
            <person name="Fedrigo O."/>
            <person name="Formenti G."/>
            <person name="Rhie A."/>
            <person name="Tracey A."/>
            <person name="Sims Y."/>
            <person name="Jarvis E.D."/>
        </authorList>
    </citation>
    <scope>NUCLEOTIDE SEQUENCE [LARGE SCALE GENOMIC DNA]</scope>
</reference>
<evidence type="ECO:0000256" key="1">
    <source>
        <dbReference type="ARBA" id="ARBA00004651"/>
    </source>
</evidence>
<evidence type="ECO:0000256" key="7">
    <source>
        <dbReference type="ARBA" id="ARBA00022725"/>
    </source>
</evidence>
<feature type="transmembrane region" description="Helical" evidence="17">
    <location>
        <begin position="766"/>
        <end position="786"/>
    </location>
</feature>
<feature type="signal peptide" evidence="18">
    <location>
        <begin position="1"/>
        <end position="19"/>
    </location>
</feature>
<gene>
    <name evidence="20" type="primary">CASD1</name>
</gene>
<evidence type="ECO:0000256" key="9">
    <source>
        <dbReference type="ARBA" id="ARBA00022989"/>
    </source>
</evidence>
<evidence type="ECO:0000256" key="10">
    <source>
        <dbReference type="ARBA" id="ARBA00023040"/>
    </source>
</evidence>
<dbReference type="InterPro" id="IPR000068">
    <property type="entry name" value="GPCR_3_Ca_sens_rcpt-rel"/>
</dbReference>
<dbReference type="FunFam" id="3.40.50.2300:FF:000152">
    <property type="entry name" value="G protein-coupled receptor class C group 6 member A"/>
    <property type="match status" value="1"/>
</dbReference>
<dbReference type="STRING" id="8005.ENSEEEP00000010415"/>
<keyword evidence="7" id="KW-0552">Olfaction</keyword>
<reference evidence="21" key="1">
    <citation type="journal article" date="2014" name="Science">
        <title>Nonhuman genetics. Genomic basis for the convergent evolution of electric organs.</title>
        <authorList>
            <person name="Gallant J.R."/>
            <person name="Traeger L.L."/>
            <person name="Volkening J.D."/>
            <person name="Moffett H."/>
            <person name="Chen P.H."/>
            <person name="Novina C.D."/>
            <person name="Phillips G.N.Jr."/>
            <person name="Anand R."/>
            <person name="Wells G.B."/>
            <person name="Pinch M."/>
            <person name="Guth R."/>
            <person name="Unguez G.A."/>
            <person name="Albert J.S."/>
            <person name="Zakon H.H."/>
            <person name="Samanta M.P."/>
            <person name="Sussman M.R."/>
        </authorList>
    </citation>
    <scope>NUCLEOTIDE SEQUENCE [LARGE SCALE GENOMIC DNA]</scope>
</reference>
<keyword evidence="6 17" id="KW-0812">Transmembrane</keyword>
<evidence type="ECO:0000256" key="4">
    <source>
        <dbReference type="ARBA" id="ARBA00022475"/>
    </source>
</evidence>
<dbReference type="InterPro" id="IPR038550">
    <property type="entry name" value="GPCR_3_9-Cys_sf"/>
</dbReference>
<dbReference type="InterPro" id="IPR028082">
    <property type="entry name" value="Peripla_BP_I"/>
</dbReference>
<dbReference type="AlphaFoldDB" id="A0A4W4EHA8"/>
<evidence type="ECO:0000259" key="19">
    <source>
        <dbReference type="PROSITE" id="PS50259"/>
    </source>
</evidence>
<dbReference type="SUPFAM" id="SSF53822">
    <property type="entry name" value="Periplasmic binding protein-like I"/>
    <property type="match status" value="1"/>
</dbReference>
<dbReference type="InterPro" id="IPR011500">
    <property type="entry name" value="GPCR_3_9-Cys_dom"/>
</dbReference>
<feature type="transmembrane region" description="Helical" evidence="17">
    <location>
        <begin position="549"/>
        <end position="573"/>
    </location>
</feature>
<dbReference type="FunFam" id="2.10.50.30:FF:000004">
    <property type="entry name" value="Taste receptor type 1 member 3-like protein"/>
    <property type="match status" value="1"/>
</dbReference>
<evidence type="ECO:0000256" key="18">
    <source>
        <dbReference type="SAM" id="SignalP"/>
    </source>
</evidence>
<dbReference type="PANTHER" id="PTHR24061">
    <property type="entry name" value="CALCIUM-SENSING RECEPTOR-RELATED"/>
    <property type="match status" value="1"/>
</dbReference>
<dbReference type="PROSITE" id="PS50259">
    <property type="entry name" value="G_PROTEIN_RECEP_F3_4"/>
    <property type="match status" value="1"/>
</dbReference>
<dbReference type="PRINTS" id="PR00592">
    <property type="entry name" value="CASENSINGR"/>
</dbReference>
<dbReference type="Pfam" id="PF00003">
    <property type="entry name" value="7tm_3"/>
    <property type="match status" value="1"/>
</dbReference>
<reference evidence="20" key="4">
    <citation type="submission" date="2025-08" db="UniProtKB">
        <authorList>
            <consortium name="Ensembl"/>
        </authorList>
    </citation>
    <scope>IDENTIFICATION</scope>
</reference>
<proteinExistence type="inferred from homology"/>
<dbReference type="Gene3D" id="2.10.50.30">
    <property type="entry name" value="GPCR, family 3, nine cysteines domain"/>
    <property type="match status" value="1"/>
</dbReference>
<feature type="transmembrane region" description="Helical" evidence="17">
    <location>
        <begin position="618"/>
        <end position="636"/>
    </location>
</feature>
<feature type="domain" description="G-protein coupled receptors family 3 profile" evidence="19">
    <location>
        <begin position="548"/>
        <end position="808"/>
    </location>
</feature>
<evidence type="ECO:0000256" key="8">
    <source>
        <dbReference type="ARBA" id="ARBA00022729"/>
    </source>
</evidence>
<dbReference type="GO" id="GO:0004930">
    <property type="term" value="F:G protein-coupled receptor activity"/>
    <property type="evidence" value="ECO:0007669"/>
    <property type="project" value="UniProtKB-KW"/>
</dbReference>
<keyword evidence="9 17" id="KW-1133">Transmembrane helix</keyword>
<protein>
    <recommendedName>
        <fullName evidence="16">G-protein coupled receptor family C group 6 member A</fullName>
    </recommendedName>
</protein>
<accession>A0A4W4EHA8</accession>
<keyword evidence="4" id="KW-1003">Cell membrane</keyword>
<keyword evidence="21" id="KW-1185">Reference proteome</keyword>
<keyword evidence="8 18" id="KW-0732">Signal</keyword>
<keyword evidence="11 17" id="KW-0472">Membrane</keyword>
<keyword evidence="14" id="KW-0325">Glycoprotein</keyword>
<evidence type="ECO:0000256" key="5">
    <source>
        <dbReference type="ARBA" id="ARBA00022606"/>
    </source>
</evidence>
<keyword evidence="5" id="KW-0716">Sensory transduction</keyword>
<keyword evidence="15" id="KW-0807">Transducer</keyword>